<evidence type="ECO:0000256" key="1">
    <source>
        <dbReference type="SAM" id="MobiDB-lite"/>
    </source>
</evidence>
<reference evidence="2" key="1">
    <citation type="submission" date="2022-07" db="EMBL/GenBank/DDBJ databases">
        <title>Genetic diversity of Erwinia pyrifoliae.</title>
        <authorList>
            <person name="Park D.S."/>
            <person name="Ham H."/>
        </authorList>
    </citation>
    <scope>NUCLEOTIDE SEQUENCE</scope>
    <source>
        <strain evidence="2">CP201486</strain>
    </source>
</reference>
<dbReference type="RefSeq" id="WP_012668279.1">
    <property type="nucleotide sequence ID" value="NZ_CP023567.1"/>
</dbReference>
<feature type="region of interest" description="Disordered" evidence="1">
    <location>
        <begin position="369"/>
        <end position="401"/>
    </location>
</feature>
<feature type="region of interest" description="Disordered" evidence="1">
    <location>
        <begin position="48"/>
        <end position="79"/>
    </location>
</feature>
<organism evidence="2 3">
    <name type="scientific">Erwinia pyrifoliae</name>
    <dbReference type="NCBI Taxonomy" id="79967"/>
    <lineage>
        <taxon>Bacteria</taxon>
        <taxon>Pseudomonadati</taxon>
        <taxon>Pseudomonadota</taxon>
        <taxon>Gammaproteobacteria</taxon>
        <taxon>Enterobacterales</taxon>
        <taxon>Erwiniaceae</taxon>
        <taxon>Erwinia</taxon>
    </lineage>
</organism>
<keyword evidence="3" id="KW-1185">Reference proteome</keyword>
<dbReference type="Proteomes" id="UP001058553">
    <property type="component" value="Chromosome"/>
</dbReference>
<sequence>MSLIPSNSISTASDIYSIQLCQNEVKPPDDARILNSVISVVQTASDLSNVQQRPDTQINKGSENRCSSPESMKKEQQDATLGKGKFISPFSPSNTAFSCFVESPTVPCKAQDLIENMSFRSSNIKTKQHAHHKKADVNVKLIDNITRKFLDSGHADDKSYSDSDKINRVSTSQSMCGVINEDLIKLLPTHGKAALSCFCASLDETCQQAWRKLHPGFDDNSLQARQFKSTQDFLSQLAESHIESLTDPNAGKATIQAYSSLLKGIISLKLKMVVDSPESKDESLRELEKQLVNNTTVSDGIAASKNPLLVPSGLPARKRKLVPLISSTHFEDGTLNSNEKIKRRKISNEDAKDPHKDFQIMTVTAEVHAPPSTSLKGKQPDEFLNDSETPSLAYGQERENK</sequence>
<protein>
    <submittedName>
        <fullName evidence="2">Uncharacterized protein</fullName>
    </submittedName>
</protein>
<accession>A0ABY5XD74</accession>
<dbReference type="GeneID" id="92236864"/>
<evidence type="ECO:0000313" key="3">
    <source>
        <dbReference type="Proteomes" id="UP001058553"/>
    </source>
</evidence>
<proteinExistence type="predicted"/>
<dbReference type="EMBL" id="CP103445">
    <property type="protein sequence ID" value="UWS35316.1"/>
    <property type="molecule type" value="Genomic_DNA"/>
</dbReference>
<name>A0ABY5XD74_ERWPY</name>
<feature type="compositionally biased region" description="Polar residues" evidence="1">
    <location>
        <begin position="48"/>
        <end position="70"/>
    </location>
</feature>
<evidence type="ECO:0000313" key="2">
    <source>
        <dbReference type="EMBL" id="UWS35316.1"/>
    </source>
</evidence>
<gene>
    <name evidence="2" type="ORF">NYP84_09330</name>
</gene>